<feature type="compositionally biased region" description="Acidic residues" evidence="1">
    <location>
        <begin position="531"/>
        <end position="567"/>
    </location>
</feature>
<dbReference type="VEuPathDB" id="FungiDB:MELLADRAFT_91759"/>
<reference evidence="3" key="1">
    <citation type="journal article" date="2011" name="Proc. Natl. Acad. Sci. U.S.A.">
        <title>Obligate biotrophy features unraveled by the genomic analysis of rust fungi.</title>
        <authorList>
            <person name="Duplessis S."/>
            <person name="Cuomo C.A."/>
            <person name="Lin Y.-C."/>
            <person name="Aerts A."/>
            <person name="Tisserant E."/>
            <person name="Veneault-Fourrey C."/>
            <person name="Joly D.L."/>
            <person name="Hacquard S."/>
            <person name="Amselem J."/>
            <person name="Cantarel B.L."/>
            <person name="Chiu R."/>
            <person name="Coutinho P.M."/>
            <person name="Feau N."/>
            <person name="Field M."/>
            <person name="Frey P."/>
            <person name="Gelhaye E."/>
            <person name="Goldberg J."/>
            <person name="Grabherr M.G."/>
            <person name="Kodira C.D."/>
            <person name="Kohler A."/>
            <person name="Kuees U."/>
            <person name="Lindquist E.A."/>
            <person name="Lucas S.M."/>
            <person name="Mago R."/>
            <person name="Mauceli E."/>
            <person name="Morin E."/>
            <person name="Murat C."/>
            <person name="Pangilinan J.L."/>
            <person name="Park R."/>
            <person name="Pearson M."/>
            <person name="Quesneville H."/>
            <person name="Rouhier N."/>
            <person name="Sakthikumar S."/>
            <person name="Salamov A.A."/>
            <person name="Schmutz J."/>
            <person name="Selles B."/>
            <person name="Shapiro H."/>
            <person name="Tanguay P."/>
            <person name="Tuskan G.A."/>
            <person name="Henrissat B."/>
            <person name="Van de Peer Y."/>
            <person name="Rouze P."/>
            <person name="Ellis J.G."/>
            <person name="Dodds P.N."/>
            <person name="Schein J.E."/>
            <person name="Zhong S."/>
            <person name="Hamelin R.C."/>
            <person name="Grigoriev I.V."/>
            <person name="Szabo L.J."/>
            <person name="Martin F."/>
        </authorList>
    </citation>
    <scope>NUCLEOTIDE SEQUENCE [LARGE SCALE GENOMIC DNA]</scope>
    <source>
        <strain evidence="3">98AG31 / pathotype 3-4-7</strain>
    </source>
</reference>
<feature type="region of interest" description="Disordered" evidence="1">
    <location>
        <begin position="528"/>
        <end position="567"/>
    </location>
</feature>
<feature type="region of interest" description="Disordered" evidence="1">
    <location>
        <begin position="82"/>
        <end position="113"/>
    </location>
</feature>
<dbReference type="EMBL" id="GL883134">
    <property type="protein sequence ID" value="EGG01988.1"/>
    <property type="molecule type" value="Genomic_DNA"/>
</dbReference>
<keyword evidence="3" id="KW-1185">Reference proteome</keyword>
<dbReference type="GeneID" id="18936015"/>
<gene>
    <name evidence="2" type="ORF">MELLADRAFT_91759</name>
</gene>
<dbReference type="AlphaFoldDB" id="F4S069"/>
<dbReference type="HOGENOM" id="CLU_025212_5_0_1"/>
<sequence>MPRNTRSQTLKGSTTNPSTVTNSRAKLRKLATGSNGSRAPQRRVSASRQAENIEDDDESQDEYKTEDDEDIEDELLDRLARQINSDDDHRKTRLSKTTATQQTGETAHLDESETPLPTIKEYKNLLNEWPLGRIAEVKRSQKKKGTAVPPHILTEARAIRKIYKHQKAMLTIMGNISMFTLQKALGELGGRRKGGHYQIFLKYSKARRDYRMPAGKGHKGILAARNRKLGKIWTAMPLEHREVFEPSVFYTLSGLVHNSGDDDDESDVEKLQLQPEVLAKLQGFYDDLVCKDKVAKEYAKLASGQGGPSLPDFNRKSLKCIERIHSDIENESNNMEFSYYLLACSTHASTEASCGSPGWAREFTSHDAMAVYVNKKSNFGKVFAAHAQGLSVAEAVAQIVGPNVMSNGGKVRKTDPGDIVKADLALLLRGSFSSLTGKEQGFPRGPDPVSLLREDHGINIIQLPGSKLPSEVLKLGFNAMNSRRSLWLDNVQASKFKMEKIKADSEPLEETADESVSATEDQVMMTQDIQDYQENDNFDMDVDEDLDKSEEEWNGFGDIDQDVDEDE</sequence>
<dbReference type="Proteomes" id="UP000001072">
    <property type="component" value="Unassembled WGS sequence"/>
</dbReference>
<dbReference type="KEGG" id="mlr:MELLADRAFT_91759"/>
<feature type="compositionally biased region" description="Polar residues" evidence="1">
    <location>
        <begin position="32"/>
        <end position="50"/>
    </location>
</feature>
<accession>F4S069</accession>
<dbReference type="OrthoDB" id="2510766at2759"/>
<organism evidence="3">
    <name type="scientific">Melampsora larici-populina (strain 98AG31 / pathotype 3-4-7)</name>
    <name type="common">Poplar leaf rust fungus</name>
    <dbReference type="NCBI Taxonomy" id="747676"/>
    <lineage>
        <taxon>Eukaryota</taxon>
        <taxon>Fungi</taxon>
        <taxon>Dikarya</taxon>
        <taxon>Basidiomycota</taxon>
        <taxon>Pucciniomycotina</taxon>
        <taxon>Pucciniomycetes</taxon>
        <taxon>Pucciniales</taxon>
        <taxon>Melampsoraceae</taxon>
        <taxon>Melampsora</taxon>
    </lineage>
</organism>
<evidence type="ECO:0000313" key="3">
    <source>
        <dbReference type="Proteomes" id="UP000001072"/>
    </source>
</evidence>
<dbReference type="InParanoid" id="F4S069"/>
<protein>
    <submittedName>
        <fullName evidence="2">Uncharacterized protein</fullName>
    </submittedName>
</protein>
<name>F4S069_MELLP</name>
<feature type="region of interest" description="Disordered" evidence="1">
    <location>
        <begin position="1"/>
        <end position="70"/>
    </location>
</feature>
<dbReference type="RefSeq" id="XP_007414822.1">
    <property type="nucleotide sequence ID" value="XM_007414760.1"/>
</dbReference>
<feature type="compositionally biased region" description="Polar residues" evidence="1">
    <location>
        <begin position="1"/>
        <end position="24"/>
    </location>
</feature>
<feature type="compositionally biased region" description="Polar residues" evidence="1">
    <location>
        <begin position="95"/>
        <end position="105"/>
    </location>
</feature>
<feature type="compositionally biased region" description="Acidic residues" evidence="1">
    <location>
        <begin position="52"/>
        <end position="70"/>
    </location>
</feature>
<proteinExistence type="predicted"/>
<evidence type="ECO:0000313" key="2">
    <source>
        <dbReference type="EMBL" id="EGG01988.1"/>
    </source>
</evidence>
<evidence type="ECO:0000256" key="1">
    <source>
        <dbReference type="SAM" id="MobiDB-lite"/>
    </source>
</evidence>